<accession>A0ABR1HJK4</accession>
<keyword evidence="2" id="KW-0560">Oxidoreductase</keyword>
<evidence type="ECO:0000256" key="1">
    <source>
        <dbReference type="ARBA" id="ARBA00022448"/>
    </source>
</evidence>
<evidence type="ECO:0000259" key="3">
    <source>
        <dbReference type="Pfam" id="PF08030"/>
    </source>
</evidence>
<dbReference type="InterPro" id="IPR039261">
    <property type="entry name" value="FNR_nucleotide-bd"/>
</dbReference>
<evidence type="ECO:0000313" key="4">
    <source>
        <dbReference type="EMBL" id="KAK7421009.1"/>
    </source>
</evidence>
<dbReference type="SUPFAM" id="SSF52343">
    <property type="entry name" value="Ferredoxin reductase-like, C-terminal NADP-linked domain"/>
    <property type="match status" value="1"/>
</dbReference>
<keyword evidence="5" id="KW-1185">Reference proteome</keyword>
<dbReference type="CDD" id="cd06186">
    <property type="entry name" value="NOX_Duox_like_FAD_NADP"/>
    <property type="match status" value="1"/>
</dbReference>
<dbReference type="Pfam" id="PF08030">
    <property type="entry name" value="NAD_binding_6"/>
    <property type="match status" value="1"/>
</dbReference>
<name>A0ABR1HJK4_9HYPO</name>
<dbReference type="PANTHER" id="PTHR32361">
    <property type="entry name" value="FERRIC/CUPRIC REDUCTASE TRANSMEMBRANE COMPONENT"/>
    <property type="match status" value="1"/>
</dbReference>
<gene>
    <name evidence="4" type="ORF">QQZ08_010130</name>
</gene>
<dbReference type="InterPro" id="IPR013121">
    <property type="entry name" value="Fe_red_NAD-bd_6"/>
</dbReference>
<evidence type="ECO:0000256" key="2">
    <source>
        <dbReference type="ARBA" id="ARBA00023002"/>
    </source>
</evidence>
<sequence length="228" mass="25913">MPGLSRASFAQLHPFYVAWSYRDGKHDYAVILLLKQKGFTERVFSLRRGDLDEDTDFVTVIEGPYGKELRLEEYGTTLLFATGIGIAGQLSYVAQLLDGYHNYEAKTKRIALFWQVDSEVQTAWVADRMQQLLGEDTGRILDIHIYVLGDFLSRVIDQGDYVQLGERIDMTYGPMDIEEVLNIELKQKKGNTAISVCADDKMSDAIRKLVQGMTDDTISLKELDFRPN</sequence>
<dbReference type="InterPro" id="IPR051410">
    <property type="entry name" value="Ferric/Cupric_Reductase"/>
</dbReference>
<comment type="caution">
    <text evidence="4">The sequence shown here is derived from an EMBL/GenBank/DDBJ whole genome shotgun (WGS) entry which is preliminary data.</text>
</comment>
<dbReference type="EMBL" id="JAZAVK010000126">
    <property type="protein sequence ID" value="KAK7421009.1"/>
    <property type="molecule type" value="Genomic_DNA"/>
</dbReference>
<dbReference type="Proteomes" id="UP001498421">
    <property type="component" value="Unassembled WGS sequence"/>
</dbReference>
<evidence type="ECO:0000313" key="5">
    <source>
        <dbReference type="Proteomes" id="UP001498421"/>
    </source>
</evidence>
<organism evidence="4 5">
    <name type="scientific">Neonectria magnoliae</name>
    <dbReference type="NCBI Taxonomy" id="2732573"/>
    <lineage>
        <taxon>Eukaryota</taxon>
        <taxon>Fungi</taxon>
        <taxon>Dikarya</taxon>
        <taxon>Ascomycota</taxon>
        <taxon>Pezizomycotina</taxon>
        <taxon>Sordariomycetes</taxon>
        <taxon>Hypocreomycetidae</taxon>
        <taxon>Hypocreales</taxon>
        <taxon>Nectriaceae</taxon>
        <taxon>Neonectria</taxon>
    </lineage>
</organism>
<proteinExistence type="predicted"/>
<reference evidence="4 5" key="1">
    <citation type="journal article" date="2025" name="Microbiol. Resour. Announc.">
        <title>Draft genome sequences for Neonectria magnoliae and Neonectria punicea, canker pathogens of Liriodendron tulipifera and Acer saccharum in West Virginia.</title>
        <authorList>
            <person name="Petronek H.M."/>
            <person name="Kasson M.T."/>
            <person name="Metheny A.M."/>
            <person name="Stauder C.M."/>
            <person name="Lovett B."/>
            <person name="Lynch S.C."/>
            <person name="Garnas J.R."/>
            <person name="Kasson L.R."/>
            <person name="Stajich J.E."/>
        </authorList>
    </citation>
    <scope>NUCLEOTIDE SEQUENCE [LARGE SCALE GENOMIC DNA]</scope>
    <source>
        <strain evidence="4 5">NRRL 64651</strain>
    </source>
</reference>
<protein>
    <recommendedName>
        <fullName evidence="3">Ferric reductase NAD binding domain-containing protein</fullName>
    </recommendedName>
</protein>
<keyword evidence="1" id="KW-0813">Transport</keyword>
<feature type="domain" description="Ferric reductase NAD binding" evidence="3">
    <location>
        <begin position="77"/>
        <end position="210"/>
    </location>
</feature>
<dbReference type="PANTHER" id="PTHR32361:SF26">
    <property type="entry name" value="FAD-BINDING 8 DOMAIN-CONTAINING PROTEIN-RELATED"/>
    <property type="match status" value="1"/>
</dbReference>
<dbReference type="Gene3D" id="3.40.50.80">
    <property type="entry name" value="Nucleotide-binding domain of ferredoxin-NADP reductase (FNR) module"/>
    <property type="match status" value="1"/>
</dbReference>